<dbReference type="Gene3D" id="3.30.2310.20">
    <property type="entry name" value="RelE-like"/>
    <property type="match status" value="1"/>
</dbReference>
<dbReference type="InterPro" id="IPR035093">
    <property type="entry name" value="RelE/ParE_toxin_dom_sf"/>
</dbReference>
<gene>
    <name evidence="2" type="ORF">BECKLFY1418C_GA0070996_104119</name>
</gene>
<evidence type="ECO:0000313" key="2">
    <source>
        <dbReference type="EMBL" id="VFK18316.1"/>
    </source>
</evidence>
<evidence type="ECO:0000256" key="1">
    <source>
        <dbReference type="ARBA" id="ARBA00022649"/>
    </source>
</evidence>
<dbReference type="EMBL" id="CAADFN010000041">
    <property type="protein sequence ID" value="VFK18316.1"/>
    <property type="molecule type" value="Genomic_DNA"/>
</dbReference>
<dbReference type="Pfam" id="PF05016">
    <property type="entry name" value="ParE_toxin"/>
    <property type="match status" value="1"/>
</dbReference>
<organism evidence="2">
    <name type="scientific">Candidatus Kentrum sp. LFY</name>
    <dbReference type="NCBI Taxonomy" id="2126342"/>
    <lineage>
        <taxon>Bacteria</taxon>
        <taxon>Pseudomonadati</taxon>
        <taxon>Pseudomonadota</taxon>
        <taxon>Gammaproteobacteria</taxon>
        <taxon>Candidatus Kentrum</taxon>
    </lineage>
</organism>
<dbReference type="AlphaFoldDB" id="A0A450WMP2"/>
<reference evidence="2" key="1">
    <citation type="submission" date="2019-02" db="EMBL/GenBank/DDBJ databases">
        <authorList>
            <person name="Gruber-Vodicka R. H."/>
            <person name="Seah K. B. B."/>
        </authorList>
    </citation>
    <scope>NUCLEOTIDE SEQUENCE</scope>
    <source>
        <strain evidence="2">BECK_BY7</strain>
    </source>
</reference>
<accession>A0A450WMP2</accession>
<name>A0A450WMP2_9GAMM</name>
<sequence length="103" mass="12007">MPFYELTPAAESDLREIAHHTMDRWGERQAAHYAARLERAFSKIADNDAVSRSFSARYPQVRVMQCAHHYVFYLQPKGKKPRIIAVLHERMELLARIADRLSP</sequence>
<dbReference type="InterPro" id="IPR007712">
    <property type="entry name" value="RelE/ParE_toxin"/>
</dbReference>
<keyword evidence="1" id="KW-1277">Toxin-antitoxin system</keyword>
<protein>
    <submittedName>
        <fullName evidence="2">Plasmid stabilization system protein ParE</fullName>
    </submittedName>
</protein>
<proteinExistence type="predicted"/>